<dbReference type="RefSeq" id="WP_330107740.1">
    <property type="nucleotide sequence ID" value="NZ_JAZDQT010000001.1"/>
</dbReference>
<reference evidence="1 2" key="1">
    <citation type="submission" date="2024-01" db="EMBL/GenBank/DDBJ databases">
        <title>Pedobacter sp. nov., isolated from fresh soil.</title>
        <authorList>
            <person name="Le N.T.T."/>
        </authorList>
    </citation>
    <scope>NUCLEOTIDE SEQUENCE [LARGE SCALE GENOMIC DNA]</scope>
    <source>
        <strain evidence="1 2">KR3-3</strain>
    </source>
</reference>
<keyword evidence="2" id="KW-1185">Reference proteome</keyword>
<dbReference type="InterPro" id="IPR011473">
    <property type="entry name" value="DUF1579"/>
</dbReference>
<gene>
    <name evidence="1" type="ORF">VRU48_09785</name>
</gene>
<protein>
    <submittedName>
        <fullName evidence="1">DUF1579 family protein</fullName>
    </submittedName>
</protein>
<dbReference type="Proteomes" id="UP001336835">
    <property type="component" value="Unassembled WGS sequence"/>
</dbReference>
<accession>A0ABU7I851</accession>
<evidence type="ECO:0000313" key="1">
    <source>
        <dbReference type="EMBL" id="MEE1945399.1"/>
    </source>
</evidence>
<dbReference type="Pfam" id="PF07617">
    <property type="entry name" value="DUF1579"/>
    <property type="match status" value="1"/>
</dbReference>
<name>A0ABU7I851_9SPHI</name>
<sequence length="156" mass="18126">METPHYPFEEKPIIVPTREHASLEAFVGKWAIEGQSFAYSADTSPSKIKGIVSYEWLVGGFFLCYKWDRYFDFENHQGLGIISHDENAHSFAITNYDSQGNIKSYQISHAPDTWKFKGEKERATFKFDTDSFTETWEILIGKTWKPLCEIKARKIE</sequence>
<proteinExistence type="predicted"/>
<dbReference type="EMBL" id="JAZDQT010000001">
    <property type="protein sequence ID" value="MEE1945399.1"/>
    <property type="molecule type" value="Genomic_DNA"/>
</dbReference>
<comment type="caution">
    <text evidence="1">The sequence shown here is derived from an EMBL/GenBank/DDBJ whole genome shotgun (WGS) entry which is preliminary data.</text>
</comment>
<organism evidence="1 2">
    <name type="scientific">Pedobacter albus</name>
    <dbReference type="NCBI Taxonomy" id="3113905"/>
    <lineage>
        <taxon>Bacteria</taxon>
        <taxon>Pseudomonadati</taxon>
        <taxon>Bacteroidota</taxon>
        <taxon>Sphingobacteriia</taxon>
        <taxon>Sphingobacteriales</taxon>
        <taxon>Sphingobacteriaceae</taxon>
        <taxon>Pedobacter</taxon>
    </lineage>
</organism>
<evidence type="ECO:0000313" key="2">
    <source>
        <dbReference type="Proteomes" id="UP001336835"/>
    </source>
</evidence>